<dbReference type="CDD" id="cd00371">
    <property type="entry name" value="HMA"/>
    <property type="match status" value="1"/>
</dbReference>
<accession>A0AAW1NQA8</accession>
<sequence>MALPLQLLSLRPCAKKTSLHRDVAALPLAPAQRSDRQASGLKLSPFQASVSQAAPLQAKSARRSPLRAAVAVEAAPDTELMELDLKIEGMVCEHCVARVADALRAVQAAGFEASPHFEDMMDGMDADYDE</sequence>
<dbReference type="AlphaFoldDB" id="A0AAW1NQA8"/>
<dbReference type="InterPro" id="IPR036163">
    <property type="entry name" value="HMA_dom_sf"/>
</dbReference>
<name>A0AAW1NQA8_9CHLO</name>
<reference evidence="1 2" key="1">
    <citation type="journal article" date="2024" name="Nat. Commun.">
        <title>Phylogenomics reveals the evolutionary origins of lichenization in chlorophyte algae.</title>
        <authorList>
            <person name="Puginier C."/>
            <person name="Libourel C."/>
            <person name="Otte J."/>
            <person name="Skaloud P."/>
            <person name="Haon M."/>
            <person name="Grisel S."/>
            <person name="Petersen M."/>
            <person name="Berrin J.G."/>
            <person name="Delaux P.M."/>
            <person name="Dal Grande F."/>
            <person name="Keller J."/>
        </authorList>
    </citation>
    <scope>NUCLEOTIDE SEQUENCE [LARGE SCALE GENOMIC DNA]</scope>
    <source>
        <strain evidence="1 2">SAG 2036</strain>
    </source>
</reference>
<dbReference type="Proteomes" id="UP001465755">
    <property type="component" value="Unassembled WGS sequence"/>
</dbReference>
<evidence type="ECO:0000313" key="1">
    <source>
        <dbReference type="EMBL" id="KAK9790325.1"/>
    </source>
</evidence>
<dbReference type="InterPro" id="IPR006121">
    <property type="entry name" value="HMA_dom"/>
</dbReference>
<dbReference type="SUPFAM" id="SSF55008">
    <property type="entry name" value="HMA, heavy metal-associated domain"/>
    <property type="match status" value="1"/>
</dbReference>
<keyword evidence="2" id="KW-1185">Reference proteome</keyword>
<gene>
    <name evidence="1" type="ORF">WJX73_007112</name>
</gene>
<proteinExistence type="predicted"/>
<dbReference type="GO" id="GO:0046872">
    <property type="term" value="F:metal ion binding"/>
    <property type="evidence" value="ECO:0007669"/>
    <property type="project" value="InterPro"/>
</dbReference>
<protein>
    <recommendedName>
        <fullName evidence="3">HMA domain-containing protein</fullName>
    </recommendedName>
</protein>
<dbReference type="Gene3D" id="3.30.70.100">
    <property type="match status" value="1"/>
</dbReference>
<evidence type="ECO:0000313" key="2">
    <source>
        <dbReference type="Proteomes" id="UP001465755"/>
    </source>
</evidence>
<organism evidence="1 2">
    <name type="scientific">Symbiochloris irregularis</name>
    <dbReference type="NCBI Taxonomy" id="706552"/>
    <lineage>
        <taxon>Eukaryota</taxon>
        <taxon>Viridiplantae</taxon>
        <taxon>Chlorophyta</taxon>
        <taxon>core chlorophytes</taxon>
        <taxon>Trebouxiophyceae</taxon>
        <taxon>Trebouxiales</taxon>
        <taxon>Trebouxiaceae</taxon>
        <taxon>Symbiochloris</taxon>
    </lineage>
</organism>
<comment type="caution">
    <text evidence="1">The sequence shown here is derived from an EMBL/GenBank/DDBJ whole genome shotgun (WGS) entry which is preliminary data.</text>
</comment>
<dbReference type="EMBL" id="JALJOQ010000195">
    <property type="protein sequence ID" value="KAK9790325.1"/>
    <property type="molecule type" value="Genomic_DNA"/>
</dbReference>
<evidence type="ECO:0008006" key="3">
    <source>
        <dbReference type="Google" id="ProtNLM"/>
    </source>
</evidence>